<dbReference type="Proteomes" id="UP000507962">
    <property type="component" value="Unassembled WGS sequence"/>
</dbReference>
<accession>A0A4U8YUC5</accession>
<dbReference type="AlphaFoldDB" id="A0A4U8YUC5"/>
<sequence length="135" mass="14377">MQPFDTSSGEVNHRPHMAHGPCGFRLLSCAGESVVVAVAQIPEAMCGHGKLITSGLLVAVLDELMNRTARVYLGPGFTMSNMRVVFPSPLFNTGTLKGEGRVTDLGKQGKAAVEGIIFDHGHGMAARATSRWVRS</sequence>
<protein>
    <submittedName>
        <fullName evidence="1">Hotdog domain</fullName>
    </submittedName>
</protein>
<dbReference type="Gene3D" id="3.10.129.10">
    <property type="entry name" value="Hotdog Thioesterase"/>
    <property type="match status" value="1"/>
</dbReference>
<proteinExistence type="predicted"/>
<dbReference type="InterPro" id="IPR029069">
    <property type="entry name" value="HotDog_dom_sf"/>
</dbReference>
<dbReference type="EMBL" id="CAADHO010000004">
    <property type="protein sequence ID" value="VFQ44933.1"/>
    <property type="molecule type" value="Genomic_DNA"/>
</dbReference>
<reference evidence="1 2" key="1">
    <citation type="submission" date="2019-03" db="EMBL/GenBank/DDBJ databases">
        <authorList>
            <person name="Nijsse B."/>
        </authorList>
    </citation>
    <scope>NUCLEOTIDE SEQUENCE [LARGE SCALE GENOMIC DNA]</scope>
    <source>
        <strain evidence="1">Desulfoluna butyratoxydans MSL71</strain>
    </source>
</reference>
<dbReference type="SUPFAM" id="SSF54637">
    <property type="entry name" value="Thioesterase/thiol ester dehydrase-isomerase"/>
    <property type="match status" value="1"/>
</dbReference>
<gene>
    <name evidence="1" type="ORF">MSL71_25900</name>
</gene>
<organism evidence="1 2">
    <name type="scientific">Desulfoluna butyratoxydans</name>
    <dbReference type="NCBI Taxonomy" id="231438"/>
    <lineage>
        <taxon>Bacteria</taxon>
        <taxon>Pseudomonadati</taxon>
        <taxon>Thermodesulfobacteriota</taxon>
        <taxon>Desulfobacteria</taxon>
        <taxon>Desulfobacterales</taxon>
        <taxon>Desulfolunaceae</taxon>
        <taxon>Desulfoluna</taxon>
    </lineage>
</organism>
<evidence type="ECO:0000313" key="1">
    <source>
        <dbReference type="EMBL" id="VFQ44933.1"/>
    </source>
</evidence>
<keyword evidence="2" id="KW-1185">Reference proteome</keyword>
<dbReference type="RefSeq" id="WP_180140956.1">
    <property type="nucleotide sequence ID" value="NZ_CAADHO010000004.1"/>
</dbReference>
<name>A0A4U8YUC5_9BACT</name>
<dbReference type="CDD" id="cd03440">
    <property type="entry name" value="hot_dog"/>
    <property type="match status" value="1"/>
</dbReference>
<evidence type="ECO:0000313" key="2">
    <source>
        <dbReference type="Proteomes" id="UP000507962"/>
    </source>
</evidence>